<dbReference type="GeneID" id="58789224"/>
<dbReference type="STRING" id="543526.Htur_2060"/>
<dbReference type="Proteomes" id="UP000001903">
    <property type="component" value="Chromosome"/>
</dbReference>
<dbReference type="KEGG" id="htu:Htur_2060"/>
<gene>
    <name evidence="1" type="ordered locus">Htur_2060</name>
</gene>
<reference evidence="1 2" key="1">
    <citation type="journal article" date="2010" name="Stand. Genomic Sci.">
        <title>Complete genome sequence of Haloterrigena turkmenica type strain (4k).</title>
        <authorList>
            <person name="Saunders E."/>
            <person name="Tindall B.J."/>
            <person name="Fahnrich R."/>
            <person name="Lapidus A."/>
            <person name="Copeland A."/>
            <person name="Del Rio T.G."/>
            <person name="Lucas S."/>
            <person name="Chen F."/>
            <person name="Tice H."/>
            <person name="Cheng J.F."/>
            <person name="Han C."/>
            <person name="Detter J.C."/>
            <person name="Bruce D."/>
            <person name="Goodwin L."/>
            <person name="Chain P."/>
            <person name="Pitluck S."/>
            <person name="Pati A."/>
            <person name="Ivanova N."/>
            <person name="Mavromatis K."/>
            <person name="Chen A."/>
            <person name="Palaniappan K."/>
            <person name="Land M."/>
            <person name="Hauser L."/>
            <person name="Chang Y.J."/>
            <person name="Jeffries C.D."/>
            <person name="Brettin T."/>
            <person name="Rohde M."/>
            <person name="Goker M."/>
            <person name="Bristow J."/>
            <person name="Eisen J.A."/>
            <person name="Markowitz V."/>
            <person name="Hugenholtz P."/>
            <person name="Klenk H.P."/>
            <person name="Kyrpides N.C."/>
        </authorList>
    </citation>
    <scope>NUCLEOTIDE SEQUENCE [LARGE SCALE GENOMIC DNA]</scope>
    <source>
        <strain evidence="2">ATCC 51198 / DSM 5511 / JCM 9101 / NCIMB 13204 / VKM B-1734 / 4k</strain>
    </source>
</reference>
<organism evidence="1 2">
    <name type="scientific">Haloterrigena turkmenica (strain ATCC 51198 / DSM 5511 / JCM 9101 / NCIMB 13204 / VKM B-1734 / 4k)</name>
    <name type="common">Halococcus turkmenicus</name>
    <dbReference type="NCBI Taxonomy" id="543526"/>
    <lineage>
        <taxon>Archaea</taxon>
        <taxon>Methanobacteriati</taxon>
        <taxon>Methanobacteriota</taxon>
        <taxon>Stenosarchaea group</taxon>
        <taxon>Halobacteria</taxon>
        <taxon>Halobacteriales</taxon>
        <taxon>Natrialbaceae</taxon>
        <taxon>Haloterrigena</taxon>
    </lineage>
</organism>
<evidence type="ECO:0000313" key="2">
    <source>
        <dbReference type="Proteomes" id="UP000001903"/>
    </source>
</evidence>
<dbReference type="RefSeq" id="WP_012943232.1">
    <property type="nucleotide sequence ID" value="NC_013743.1"/>
</dbReference>
<dbReference type="eggNOG" id="arCOG11476">
    <property type="taxonomic scope" value="Archaea"/>
</dbReference>
<keyword evidence="2" id="KW-1185">Reference proteome</keyword>
<accession>D2RT63</accession>
<dbReference type="EMBL" id="CP001860">
    <property type="protein sequence ID" value="ADB60943.1"/>
    <property type="molecule type" value="Genomic_DNA"/>
</dbReference>
<proteinExistence type="predicted"/>
<sequence>MPVSIVCDECGTAHTIPERPDMDRGGTGCPECGSRPYTVRREDLAWHPAC</sequence>
<protein>
    <submittedName>
        <fullName evidence="1">Uncharacterized protein</fullName>
    </submittedName>
</protein>
<dbReference type="AlphaFoldDB" id="D2RT63"/>
<evidence type="ECO:0000313" key="1">
    <source>
        <dbReference type="EMBL" id="ADB60943.1"/>
    </source>
</evidence>
<name>D2RT63_HALTV</name>
<dbReference type="HOGENOM" id="CLU_3113168_0_0_2"/>
<dbReference type="OrthoDB" id="159847at2157"/>